<evidence type="ECO:0000313" key="2">
    <source>
        <dbReference type="Proteomes" id="UP001164539"/>
    </source>
</evidence>
<dbReference type="Proteomes" id="UP001164539">
    <property type="component" value="Chromosome 10"/>
</dbReference>
<accession>A0ACC1XBY3</accession>
<gene>
    <name evidence="1" type="ORF">OWV82_017852</name>
</gene>
<reference evidence="1 2" key="1">
    <citation type="journal article" date="2023" name="Science">
        <title>Complex scaffold remodeling in plant triterpene biosynthesis.</title>
        <authorList>
            <person name="De La Pena R."/>
            <person name="Hodgson H."/>
            <person name="Liu J.C."/>
            <person name="Stephenson M.J."/>
            <person name="Martin A.C."/>
            <person name="Owen C."/>
            <person name="Harkess A."/>
            <person name="Leebens-Mack J."/>
            <person name="Jimenez L.E."/>
            <person name="Osbourn A."/>
            <person name="Sattely E.S."/>
        </authorList>
    </citation>
    <scope>NUCLEOTIDE SEQUENCE [LARGE SCALE GENOMIC DNA]</scope>
    <source>
        <strain evidence="2">cv. JPN11</strain>
        <tissue evidence="1">Leaf</tissue>
    </source>
</reference>
<keyword evidence="2" id="KW-1185">Reference proteome</keyword>
<protein>
    <submittedName>
        <fullName evidence="1">Uncharacterized protein</fullName>
    </submittedName>
</protein>
<evidence type="ECO:0000313" key="1">
    <source>
        <dbReference type="EMBL" id="KAJ4707790.1"/>
    </source>
</evidence>
<organism evidence="1 2">
    <name type="scientific">Melia azedarach</name>
    <name type="common">Chinaberry tree</name>
    <dbReference type="NCBI Taxonomy" id="155640"/>
    <lineage>
        <taxon>Eukaryota</taxon>
        <taxon>Viridiplantae</taxon>
        <taxon>Streptophyta</taxon>
        <taxon>Embryophyta</taxon>
        <taxon>Tracheophyta</taxon>
        <taxon>Spermatophyta</taxon>
        <taxon>Magnoliopsida</taxon>
        <taxon>eudicotyledons</taxon>
        <taxon>Gunneridae</taxon>
        <taxon>Pentapetalae</taxon>
        <taxon>rosids</taxon>
        <taxon>malvids</taxon>
        <taxon>Sapindales</taxon>
        <taxon>Meliaceae</taxon>
        <taxon>Melia</taxon>
    </lineage>
</organism>
<sequence>MWSPSTDTVRFVQQKGHLYDSILLPLRAHFSFCQLPVPESGLSPTSSPPVFVPNSSLNTFPFSPLSFSPSSELKKEDMC</sequence>
<proteinExistence type="predicted"/>
<name>A0ACC1XBY3_MELAZ</name>
<comment type="caution">
    <text evidence="1">The sequence shown here is derived from an EMBL/GenBank/DDBJ whole genome shotgun (WGS) entry which is preliminary data.</text>
</comment>
<dbReference type="EMBL" id="CM051403">
    <property type="protein sequence ID" value="KAJ4707790.1"/>
    <property type="molecule type" value="Genomic_DNA"/>
</dbReference>